<sequence length="555" mass="64086">MRRIMSEAISANQDLFVTCSICLDLLKYPVTITCGHNYCMGCIKSCWDREDKKGIYSCPQCRQTFTPRPILNKNNVFAELVEHFRKSRNQPVVPGPVVCSGAGDVECDVCTGRKLKAVKSCLECLLSYCETHYKAHNELHPGRKHKIVEATGQLQERVCTQHEKPLEVFCRTDQTCVCFLCMVDEHKGHDTVSASAGRKEKQTHLGETQRKFQQRILERKKELQELRKAVETLKSSAQTAVEDSESIFTEMIRSIERRRSEVTELIRAQEKAEVSRAEEHLKQLEQEIAELKRRNAELEQLSHTENHVHFLKTFQSLSNTPVTKDVSRIYIKQSLSFEAVNKSVSWLKGWLDVFCKEELMKISAAVAKVQASFSGHTTREEFIQYSCYFTLDPNTANRNLHLSVRNRRVEGRREPQSYPDHPERFDRWYEVLCREGVSGRCYWEVEWSGEVDIAVSYKSISRKGWGDGCWFGYNGQSWSLYLRRSCSYFWHNKEKTKLPLVASSRIAVYVDHRAGTLAFYSISDTMTLLHRVQTKFTHILYPGFWVGEGSSVKLL</sequence>
<dbReference type="InterPro" id="IPR013083">
    <property type="entry name" value="Znf_RING/FYVE/PHD"/>
</dbReference>
<dbReference type="InterPro" id="IPR013320">
    <property type="entry name" value="ConA-like_dom_sf"/>
</dbReference>
<dbReference type="CDD" id="cd19769">
    <property type="entry name" value="Bbox2_TRIM16-like"/>
    <property type="match status" value="1"/>
</dbReference>
<evidence type="ECO:0000259" key="8">
    <source>
        <dbReference type="PROSITE" id="PS50089"/>
    </source>
</evidence>
<evidence type="ECO:0000313" key="12">
    <source>
        <dbReference type="Proteomes" id="UP000823561"/>
    </source>
</evidence>
<dbReference type="PROSITE" id="PS50188">
    <property type="entry name" value="B302_SPRY"/>
    <property type="match status" value="1"/>
</dbReference>
<organism evidence="11 12">
    <name type="scientific">Alosa alosa</name>
    <name type="common">allis shad</name>
    <dbReference type="NCBI Taxonomy" id="278164"/>
    <lineage>
        <taxon>Eukaryota</taxon>
        <taxon>Metazoa</taxon>
        <taxon>Chordata</taxon>
        <taxon>Craniata</taxon>
        <taxon>Vertebrata</taxon>
        <taxon>Euteleostomi</taxon>
        <taxon>Actinopterygii</taxon>
        <taxon>Neopterygii</taxon>
        <taxon>Teleostei</taxon>
        <taxon>Clupei</taxon>
        <taxon>Clupeiformes</taxon>
        <taxon>Clupeoidei</taxon>
        <taxon>Clupeidae</taxon>
        <taxon>Alosa</taxon>
    </lineage>
</organism>
<protein>
    <recommendedName>
        <fullName evidence="13">Tripartite motif-containing protein 16-like</fullName>
    </recommendedName>
</protein>
<feature type="domain" description="B30.2/SPRY" evidence="10">
    <location>
        <begin position="369"/>
        <end position="555"/>
    </location>
</feature>
<accession>A0AAV6H609</accession>
<dbReference type="InterPro" id="IPR058030">
    <property type="entry name" value="TRIM8/14/16/25/29/45/65_CC"/>
</dbReference>
<dbReference type="Pfam" id="PF13765">
    <property type="entry name" value="PRY"/>
    <property type="match status" value="1"/>
</dbReference>
<dbReference type="CDD" id="cd16040">
    <property type="entry name" value="SPRY_PRY_SNTX"/>
    <property type="match status" value="1"/>
</dbReference>
<dbReference type="PANTHER" id="PTHR25465:SF5">
    <property type="entry name" value="E3 UBIQUITIN_ISG15 LIGASE TRIM25-RELATED"/>
    <property type="match status" value="1"/>
</dbReference>
<comment type="caution">
    <text evidence="11">The sequence shown here is derived from an EMBL/GenBank/DDBJ whole genome shotgun (WGS) entry which is preliminary data.</text>
</comment>
<dbReference type="Proteomes" id="UP000823561">
    <property type="component" value="Chromosome 5"/>
</dbReference>
<dbReference type="AlphaFoldDB" id="A0AAV6H609"/>
<reference evidence="11" key="1">
    <citation type="submission" date="2020-10" db="EMBL/GenBank/DDBJ databases">
        <title>Chromosome-scale genome assembly of the Allis shad, Alosa alosa.</title>
        <authorList>
            <person name="Margot Z."/>
            <person name="Christophe K."/>
            <person name="Cabau C."/>
            <person name="Louis A."/>
            <person name="Berthelot C."/>
            <person name="Parey E."/>
            <person name="Roest Crollius H."/>
            <person name="Montfort J."/>
            <person name="Robinson-Rechavi M."/>
            <person name="Bucao C."/>
            <person name="Bouchez O."/>
            <person name="Gislard M."/>
            <person name="Lluch J."/>
            <person name="Milhes M."/>
            <person name="Lampietro C."/>
            <person name="Lopez Roques C."/>
            <person name="Donnadieu C."/>
            <person name="Braasch I."/>
            <person name="Desvignes T."/>
            <person name="Postlethwait J."/>
            <person name="Bobe J."/>
            <person name="Guiguen Y."/>
        </authorList>
    </citation>
    <scope>NUCLEOTIDE SEQUENCE</scope>
    <source>
        <strain evidence="11">M-15738</strain>
        <tissue evidence="11">Blood</tissue>
    </source>
</reference>
<dbReference type="InterPro" id="IPR001870">
    <property type="entry name" value="B30.2/SPRY"/>
</dbReference>
<dbReference type="Gene3D" id="2.60.120.920">
    <property type="match status" value="1"/>
</dbReference>
<dbReference type="SUPFAM" id="SSF57850">
    <property type="entry name" value="RING/U-box"/>
    <property type="match status" value="1"/>
</dbReference>
<evidence type="ECO:0000256" key="3">
    <source>
        <dbReference type="ARBA" id="ARBA00022771"/>
    </source>
</evidence>
<dbReference type="Gene3D" id="4.10.830.40">
    <property type="match status" value="1"/>
</dbReference>
<dbReference type="SMART" id="SM00589">
    <property type="entry name" value="PRY"/>
    <property type="match status" value="1"/>
</dbReference>
<keyword evidence="5" id="KW-0391">Immunity</keyword>
<feature type="domain" description="RING-type" evidence="8">
    <location>
        <begin position="19"/>
        <end position="62"/>
    </location>
</feature>
<feature type="coiled-coil region" evidence="7">
    <location>
        <begin position="209"/>
        <end position="304"/>
    </location>
</feature>
<dbReference type="InterPro" id="IPR051051">
    <property type="entry name" value="E3_ubiq-ligase_TRIM/RNF"/>
</dbReference>
<evidence type="ECO:0000256" key="4">
    <source>
        <dbReference type="ARBA" id="ARBA00022833"/>
    </source>
</evidence>
<keyword evidence="1" id="KW-0399">Innate immunity</keyword>
<evidence type="ECO:0000259" key="9">
    <source>
        <dbReference type="PROSITE" id="PS50119"/>
    </source>
</evidence>
<keyword evidence="12" id="KW-1185">Reference proteome</keyword>
<dbReference type="Pfam" id="PF25600">
    <property type="entry name" value="TRIM_CC"/>
    <property type="match status" value="1"/>
</dbReference>
<keyword evidence="2" id="KW-0479">Metal-binding</keyword>
<dbReference type="Pfam" id="PF00622">
    <property type="entry name" value="SPRY"/>
    <property type="match status" value="1"/>
</dbReference>
<dbReference type="InterPro" id="IPR017907">
    <property type="entry name" value="Znf_RING_CS"/>
</dbReference>
<evidence type="ECO:0000256" key="5">
    <source>
        <dbReference type="ARBA" id="ARBA00022859"/>
    </source>
</evidence>
<dbReference type="PANTHER" id="PTHR25465">
    <property type="entry name" value="B-BOX DOMAIN CONTAINING"/>
    <property type="match status" value="1"/>
</dbReference>
<keyword evidence="4" id="KW-0862">Zinc</keyword>
<dbReference type="PROSITE" id="PS50119">
    <property type="entry name" value="ZF_BBOX"/>
    <property type="match status" value="1"/>
</dbReference>
<proteinExistence type="predicted"/>
<evidence type="ECO:0000256" key="7">
    <source>
        <dbReference type="SAM" id="Coils"/>
    </source>
</evidence>
<evidence type="ECO:0000259" key="10">
    <source>
        <dbReference type="PROSITE" id="PS50188"/>
    </source>
</evidence>
<evidence type="ECO:0000256" key="1">
    <source>
        <dbReference type="ARBA" id="ARBA00022588"/>
    </source>
</evidence>
<dbReference type="InterPro" id="IPR003877">
    <property type="entry name" value="SPRY_dom"/>
</dbReference>
<evidence type="ECO:0000256" key="6">
    <source>
        <dbReference type="PROSITE-ProRule" id="PRU00024"/>
    </source>
</evidence>
<dbReference type="GO" id="GO:0005737">
    <property type="term" value="C:cytoplasm"/>
    <property type="evidence" value="ECO:0007669"/>
    <property type="project" value="UniProtKB-ARBA"/>
</dbReference>
<evidence type="ECO:0000256" key="2">
    <source>
        <dbReference type="ARBA" id="ARBA00022723"/>
    </source>
</evidence>
<dbReference type="InterPro" id="IPR006574">
    <property type="entry name" value="PRY"/>
</dbReference>
<dbReference type="InterPro" id="IPR001841">
    <property type="entry name" value="Znf_RING"/>
</dbReference>
<dbReference type="Pfam" id="PF15227">
    <property type="entry name" value="zf-C3HC4_4"/>
    <property type="match status" value="1"/>
</dbReference>
<dbReference type="GO" id="GO:0045087">
    <property type="term" value="P:innate immune response"/>
    <property type="evidence" value="ECO:0007669"/>
    <property type="project" value="UniProtKB-KW"/>
</dbReference>
<keyword evidence="7" id="KW-0175">Coiled coil</keyword>
<dbReference type="CDD" id="cd16543">
    <property type="entry name" value="RING-HC_TRIM77_C-IV"/>
    <property type="match status" value="1"/>
</dbReference>
<dbReference type="Pfam" id="PF00643">
    <property type="entry name" value="zf-B_box"/>
    <property type="match status" value="1"/>
</dbReference>
<dbReference type="EMBL" id="JADWDJ010000005">
    <property type="protein sequence ID" value="KAG5281492.1"/>
    <property type="molecule type" value="Genomic_DNA"/>
</dbReference>
<dbReference type="PROSITE" id="PS50096">
    <property type="entry name" value="IQ"/>
    <property type="match status" value="1"/>
</dbReference>
<evidence type="ECO:0000313" key="11">
    <source>
        <dbReference type="EMBL" id="KAG5281492.1"/>
    </source>
</evidence>
<dbReference type="CDD" id="cd19802">
    <property type="entry name" value="Bbox1_TRIM8-like"/>
    <property type="match status" value="1"/>
</dbReference>
<dbReference type="GO" id="GO:0008270">
    <property type="term" value="F:zinc ion binding"/>
    <property type="evidence" value="ECO:0007669"/>
    <property type="project" value="UniProtKB-KW"/>
</dbReference>
<dbReference type="SMART" id="SM00184">
    <property type="entry name" value="RING"/>
    <property type="match status" value="1"/>
</dbReference>
<feature type="domain" description="B box-type" evidence="9">
    <location>
        <begin position="154"/>
        <end position="194"/>
    </location>
</feature>
<dbReference type="InterPro" id="IPR000315">
    <property type="entry name" value="Znf_B-box"/>
</dbReference>
<dbReference type="InterPro" id="IPR043136">
    <property type="entry name" value="B30.2/SPRY_sf"/>
</dbReference>
<keyword evidence="3 6" id="KW-0863">Zinc-finger</keyword>
<dbReference type="PROSITE" id="PS50089">
    <property type="entry name" value="ZF_RING_2"/>
    <property type="match status" value="1"/>
</dbReference>
<dbReference type="SMART" id="SM00336">
    <property type="entry name" value="BBOX"/>
    <property type="match status" value="1"/>
</dbReference>
<gene>
    <name evidence="11" type="ORF">AALO_G00072860</name>
</gene>
<dbReference type="SUPFAM" id="SSF49899">
    <property type="entry name" value="Concanavalin A-like lectins/glucanases"/>
    <property type="match status" value="1"/>
</dbReference>
<dbReference type="PROSITE" id="PS00518">
    <property type="entry name" value="ZF_RING_1"/>
    <property type="match status" value="1"/>
</dbReference>
<dbReference type="Gene3D" id="3.30.40.10">
    <property type="entry name" value="Zinc/RING finger domain, C3HC4 (zinc finger)"/>
    <property type="match status" value="1"/>
</dbReference>
<dbReference type="SMART" id="SM00449">
    <property type="entry name" value="SPRY"/>
    <property type="match status" value="1"/>
</dbReference>
<dbReference type="InterPro" id="IPR003879">
    <property type="entry name" value="Butyrophylin_SPRY"/>
</dbReference>
<dbReference type="SUPFAM" id="SSF57845">
    <property type="entry name" value="B-box zinc-binding domain"/>
    <property type="match status" value="1"/>
</dbReference>
<dbReference type="Gene3D" id="3.30.160.60">
    <property type="entry name" value="Classic Zinc Finger"/>
    <property type="match status" value="1"/>
</dbReference>
<evidence type="ECO:0008006" key="13">
    <source>
        <dbReference type="Google" id="ProtNLM"/>
    </source>
</evidence>
<name>A0AAV6H609_9TELE</name>
<dbReference type="PRINTS" id="PR01407">
    <property type="entry name" value="BUTYPHLNCDUF"/>
</dbReference>